<sequence length="110" mass="12647">MNYQFQTNGEKILGGEELLEILIRSVPTLLREIRNLGDHRWNYFTRGDEKQKANTKQDAIIVEEPCELENHLANHCTAAPNEVIREYLAKLLSHNPDGSGFNNKNNKENN</sequence>
<proteinExistence type="predicted"/>
<organism evidence="1 2">
    <name type="scientific">Glomus cerebriforme</name>
    <dbReference type="NCBI Taxonomy" id="658196"/>
    <lineage>
        <taxon>Eukaryota</taxon>
        <taxon>Fungi</taxon>
        <taxon>Fungi incertae sedis</taxon>
        <taxon>Mucoromycota</taxon>
        <taxon>Glomeromycotina</taxon>
        <taxon>Glomeromycetes</taxon>
        <taxon>Glomerales</taxon>
        <taxon>Glomeraceae</taxon>
        <taxon>Glomus</taxon>
    </lineage>
</organism>
<gene>
    <name evidence="1" type="ORF">C1645_739342</name>
</gene>
<dbReference type="EMBL" id="QKYT01000260">
    <property type="protein sequence ID" value="RIA88511.1"/>
    <property type="molecule type" value="Genomic_DNA"/>
</dbReference>
<evidence type="ECO:0000313" key="1">
    <source>
        <dbReference type="EMBL" id="RIA88511.1"/>
    </source>
</evidence>
<protein>
    <submittedName>
        <fullName evidence="1">Uncharacterized protein</fullName>
    </submittedName>
</protein>
<dbReference type="Proteomes" id="UP000265703">
    <property type="component" value="Unassembled WGS sequence"/>
</dbReference>
<comment type="caution">
    <text evidence="1">The sequence shown here is derived from an EMBL/GenBank/DDBJ whole genome shotgun (WGS) entry which is preliminary data.</text>
</comment>
<dbReference type="AlphaFoldDB" id="A0A397T035"/>
<name>A0A397T035_9GLOM</name>
<evidence type="ECO:0000313" key="2">
    <source>
        <dbReference type="Proteomes" id="UP000265703"/>
    </source>
</evidence>
<keyword evidence="2" id="KW-1185">Reference proteome</keyword>
<reference evidence="1 2" key="1">
    <citation type="submission" date="2018-06" db="EMBL/GenBank/DDBJ databases">
        <title>Comparative genomics reveals the genomic features of Rhizophagus irregularis, R. cerebriforme, R. diaphanum and Gigaspora rosea, and their symbiotic lifestyle signature.</title>
        <authorList>
            <person name="Morin E."/>
            <person name="San Clemente H."/>
            <person name="Chen E.C.H."/>
            <person name="De La Providencia I."/>
            <person name="Hainaut M."/>
            <person name="Kuo A."/>
            <person name="Kohler A."/>
            <person name="Murat C."/>
            <person name="Tang N."/>
            <person name="Roy S."/>
            <person name="Loubradou J."/>
            <person name="Henrissat B."/>
            <person name="Grigoriev I.V."/>
            <person name="Corradi N."/>
            <person name="Roux C."/>
            <person name="Martin F.M."/>
        </authorList>
    </citation>
    <scope>NUCLEOTIDE SEQUENCE [LARGE SCALE GENOMIC DNA]</scope>
    <source>
        <strain evidence="1 2">DAOM 227022</strain>
    </source>
</reference>
<accession>A0A397T035</accession>